<protein>
    <submittedName>
        <fullName evidence="2">Stability/partitioning determinant</fullName>
    </submittedName>
</protein>
<sequence length="117" mass="12677">MGDVRTNLFADDDAADLDLSSFRPAKPVRQSEEATKTAAAKAGFVSREPKVVPATPVPEKPARRVWRTGRNVQLNLKATPETVAAFYAIADAQGWVLGEALEKAVELLREKYAPKAG</sequence>
<dbReference type="Proteomes" id="UP000831684">
    <property type="component" value="Plasmid pE"/>
</dbReference>
<evidence type="ECO:0000313" key="2">
    <source>
        <dbReference type="EMBL" id="UOK73967.1"/>
    </source>
</evidence>
<geneLocation type="plasmid" evidence="2 3">
    <name>pE</name>
</geneLocation>
<keyword evidence="2" id="KW-0614">Plasmid</keyword>
<feature type="region of interest" description="Disordered" evidence="1">
    <location>
        <begin position="24"/>
        <end position="56"/>
    </location>
</feature>
<organism evidence="2 3">
    <name type="scientific">Ancylobacter polymorphus</name>
    <dbReference type="NCBI Taxonomy" id="223390"/>
    <lineage>
        <taxon>Bacteria</taxon>
        <taxon>Pseudomonadati</taxon>
        <taxon>Pseudomonadota</taxon>
        <taxon>Alphaproteobacteria</taxon>
        <taxon>Hyphomicrobiales</taxon>
        <taxon>Xanthobacteraceae</taxon>
        <taxon>Ancylobacter</taxon>
    </lineage>
</organism>
<dbReference type="AlphaFoldDB" id="A0A9E7A1T2"/>
<reference evidence="2" key="1">
    <citation type="submission" date="2021-09" db="EMBL/GenBank/DDBJ databases">
        <title>Network and meta-omics reveal the key degrader and cooperation patterns in an efficient 1,4-dioxane-degrading microbial community.</title>
        <authorList>
            <person name="Dai C."/>
        </authorList>
    </citation>
    <scope>NUCLEOTIDE SEQUENCE</scope>
    <source>
        <strain evidence="2">ZM13</strain>
        <plasmid evidence="2">pE</plasmid>
    </source>
</reference>
<dbReference type="KEGG" id="apol:K9D25_24815"/>
<accession>A0A9E7A1T2</accession>
<evidence type="ECO:0000256" key="1">
    <source>
        <dbReference type="SAM" id="MobiDB-lite"/>
    </source>
</evidence>
<evidence type="ECO:0000313" key="3">
    <source>
        <dbReference type="Proteomes" id="UP000831684"/>
    </source>
</evidence>
<gene>
    <name evidence="2" type="ORF">K9D25_24815</name>
</gene>
<name>A0A9E7A1T2_9HYPH</name>
<dbReference type="EMBL" id="CP083244">
    <property type="protein sequence ID" value="UOK73967.1"/>
    <property type="molecule type" value="Genomic_DNA"/>
</dbReference>
<dbReference type="RefSeq" id="WP_244451534.1">
    <property type="nucleotide sequence ID" value="NZ_CP083244.1"/>
</dbReference>
<proteinExistence type="predicted"/>